<dbReference type="PANTHER" id="PTHR23517">
    <property type="entry name" value="RESISTANCE PROTEIN MDTM, PUTATIVE-RELATED-RELATED"/>
    <property type="match status" value="1"/>
</dbReference>
<name>A0A4Q8AR24_9MICO</name>
<dbReference type="SUPFAM" id="SSF103473">
    <property type="entry name" value="MFS general substrate transporter"/>
    <property type="match status" value="1"/>
</dbReference>
<comment type="subcellular location">
    <subcellularLocation>
        <location evidence="1">Cell membrane</location>
        <topology evidence="1">Multi-pass membrane protein</topology>
    </subcellularLocation>
</comment>
<accession>A0A4Q8AR24</accession>
<comment type="caution">
    <text evidence="10">The sequence shown here is derived from an EMBL/GenBank/DDBJ whole genome shotgun (WGS) entry which is preliminary data.</text>
</comment>
<dbReference type="Proteomes" id="UP000291483">
    <property type="component" value="Unassembled WGS sequence"/>
</dbReference>
<evidence type="ECO:0000256" key="2">
    <source>
        <dbReference type="ARBA" id="ARBA00022448"/>
    </source>
</evidence>
<feature type="transmembrane region" description="Helical" evidence="8">
    <location>
        <begin position="89"/>
        <end position="107"/>
    </location>
</feature>
<evidence type="ECO:0000256" key="6">
    <source>
        <dbReference type="ARBA" id="ARBA00023136"/>
    </source>
</evidence>
<keyword evidence="11" id="KW-1185">Reference proteome</keyword>
<sequence>MSTNASPETDGIETIPGGSPNSGPDSTADAGAAAADRAQRPAGIRGALADPVLRVLAGATIVSTVGRGIFYTLTVLYFTHFVGLSATEIAVILGVSAGVGVLTSYAGGHYADRFSARRMLVVFVALEGVAMAAYPFASDFTAALILATLATGLNRAANSTRSAIIARAFDAEHRVHTRAVLRTITNVGIAAGGAIGGIALLAGTMEAYRGLMIAAGVIYLLSTVQLLRLPARVDAPPRAVRITLEPDADTAAHAAADIAEARVAAEEAAAASARSPFRDRRYIALTVLSGVFGMQFALGEIGVPLWIAHNTAAPDVMVSVSLIINTLVVIALQIPLSRGTDDIRRAGRSVLLAGALMVLACALYAASAGEPDAAGGGIDAAIAVAIALLVAGALTHALAEILSQAGTWGLSFELADPRRAGAYQGMFGMGFSLGAMCAPLVITATALQLGTLGWAILAVLFAASSAGIWLIAHRAAPPSQPSVRGRARA</sequence>
<dbReference type="RefSeq" id="WP_130506718.1">
    <property type="nucleotide sequence ID" value="NZ_SHLC01000001.1"/>
</dbReference>
<feature type="transmembrane region" description="Helical" evidence="8">
    <location>
        <begin position="55"/>
        <end position="77"/>
    </location>
</feature>
<dbReference type="InterPro" id="IPR011701">
    <property type="entry name" value="MFS"/>
</dbReference>
<dbReference type="GO" id="GO:0005886">
    <property type="term" value="C:plasma membrane"/>
    <property type="evidence" value="ECO:0007669"/>
    <property type="project" value="UniProtKB-SubCell"/>
</dbReference>
<feature type="transmembrane region" description="Helical" evidence="8">
    <location>
        <begin position="282"/>
        <end position="307"/>
    </location>
</feature>
<evidence type="ECO:0000256" key="7">
    <source>
        <dbReference type="SAM" id="MobiDB-lite"/>
    </source>
</evidence>
<dbReference type="InterPro" id="IPR036259">
    <property type="entry name" value="MFS_trans_sf"/>
</dbReference>
<feature type="domain" description="Major facilitator superfamily (MFS) profile" evidence="9">
    <location>
        <begin position="52"/>
        <end position="476"/>
    </location>
</feature>
<dbReference type="GO" id="GO:0022857">
    <property type="term" value="F:transmembrane transporter activity"/>
    <property type="evidence" value="ECO:0007669"/>
    <property type="project" value="InterPro"/>
</dbReference>
<evidence type="ECO:0000259" key="9">
    <source>
        <dbReference type="PROSITE" id="PS50850"/>
    </source>
</evidence>
<evidence type="ECO:0000313" key="11">
    <source>
        <dbReference type="Proteomes" id="UP000291483"/>
    </source>
</evidence>
<keyword evidence="3" id="KW-1003">Cell membrane</keyword>
<proteinExistence type="predicted"/>
<gene>
    <name evidence="10" type="ORF">EV379_2893</name>
</gene>
<dbReference type="PANTHER" id="PTHR23517:SF2">
    <property type="entry name" value="MULTIDRUG RESISTANCE PROTEIN MDTH"/>
    <property type="match status" value="1"/>
</dbReference>
<dbReference type="AlphaFoldDB" id="A0A4Q8AR24"/>
<keyword evidence="4 8" id="KW-0812">Transmembrane</keyword>
<dbReference type="Gene3D" id="1.20.1250.20">
    <property type="entry name" value="MFS general substrate transporter like domains"/>
    <property type="match status" value="1"/>
</dbReference>
<protein>
    <submittedName>
        <fullName evidence="10">MFS transporter</fullName>
    </submittedName>
</protein>
<evidence type="ECO:0000256" key="3">
    <source>
        <dbReference type="ARBA" id="ARBA00022475"/>
    </source>
</evidence>
<feature type="transmembrane region" description="Helical" evidence="8">
    <location>
        <begin position="452"/>
        <end position="472"/>
    </location>
</feature>
<feature type="transmembrane region" description="Helical" evidence="8">
    <location>
        <begin position="207"/>
        <end position="227"/>
    </location>
</feature>
<dbReference type="InterPro" id="IPR050171">
    <property type="entry name" value="MFS_Transporters"/>
</dbReference>
<feature type="transmembrane region" description="Helical" evidence="8">
    <location>
        <begin position="349"/>
        <end position="368"/>
    </location>
</feature>
<keyword evidence="5 8" id="KW-1133">Transmembrane helix</keyword>
<dbReference type="OrthoDB" id="3865324at2"/>
<organism evidence="10 11">
    <name type="scientific">Microterricola gilva</name>
    <dbReference type="NCBI Taxonomy" id="393267"/>
    <lineage>
        <taxon>Bacteria</taxon>
        <taxon>Bacillati</taxon>
        <taxon>Actinomycetota</taxon>
        <taxon>Actinomycetes</taxon>
        <taxon>Micrococcales</taxon>
        <taxon>Microbacteriaceae</taxon>
        <taxon>Microterricola</taxon>
    </lineage>
</organism>
<evidence type="ECO:0000256" key="1">
    <source>
        <dbReference type="ARBA" id="ARBA00004651"/>
    </source>
</evidence>
<feature type="transmembrane region" description="Helical" evidence="8">
    <location>
        <begin position="179"/>
        <end position="201"/>
    </location>
</feature>
<keyword evidence="6 8" id="KW-0472">Membrane</keyword>
<feature type="transmembrane region" description="Helical" evidence="8">
    <location>
        <begin position="319"/>
        <end position="337"/>
    </location>
</feature>
<evidence type="ECO:0000256" key="5">
    <source>
        <dbReference type="ARBA" id="ARBA00022989"/>
    </source>
</evidence>
<reference evidence="10 11" key="1">
    <citation type="submission" date="2019-02" db="EMBL/GenBank/DDBJ databases">
        <title>Sequencing the genomes of 1000 actinobacteria strains.</title>
        <authorList>
            <person name="Klenk H.-P."/>
        </authorList>
    </citation>
    <scope>NUCLEOTIDE SEQUENCE [LARGE SCALE GENOMIC DNA]</scope>
    <source>
        <strain evidence="10 11">DSM 18319</strain>
    </source>
</reference>
<dbReference type="PROSITE" id="PS50850">
    <property type="entry name" value="MFS"/>
    <property type="match status" value="1"/>
</dbReference>
<feature type="transmembrane region" description="Helical" evidence="8">
    <location>
        <begin position="142"/>
        <end position="158"/>
    </location>
</feature>
<evidence type="ECO:0000313" key="10">
    <source>
        <dbReference type="EMBL" id="RZU66535.1"/>
    </source>
</evidence>
<dbReference type="Pfam" id="PF07690">
    <property type="entry name" value="MFS_1"/>
    <property type="match status" value="1"/>
</dbReference>
<dbReference type="EMBL" id="SHLC01000001">
    <property type="protein sequence ID" value="RZU66535.1"/>
    <property type="molecule type" value="Genomic_DNA"/>
</dbReference>
<evidence type="ECO:0000256" key="8">
    <source>
        <dbReference type="SAM" id="Phobius"/>
    </source>
</evidence>
<dbReference type="InterPro" id="IPR020846">
    <property type="entry name" value="MFS_dom"/>
</dbReference>
<keyword evidence="2" id="KW-0813">Transport</keyword>
<feature type="transmembrane region" description="Helical" evidence="8">
    <location>
        <begin position="423"/>
        <end position="446"/>
    </location>
</feature>
<feature type="transmembrane region" description="Helical" evidence="8">
    <location>
        <begin position="380"/>
        <end position="402"/>
    </location>
</feature>
<feature type="transmembrane region" description="Helical" evidence="8">
    <location>
        <begin position="119"/>
        <end position="136"/>
    </location>
</feature>
<feature type="region of interest" description="Disordered" evidence="7">
    <location>
        <begin position="1"/>
        <end position="34"/>
    </location>
</feature>
<evidence type="ECO:0000256" key="4">
    <source>
        <dbReference type="ARBA" id="ARBA00022692"/>
    </source>
</evidence>